<dbReference type="PANTHER" id="PTHR12243:SF60">
    <property type="entry name" value="SI:CH211-15D5.12-RELATED"/>
    <property type="match status" value="1"/>
</dbReference>
<feature type="compositionally biased region" description="Basic and acidic residues" evidence="2">
    <location>
        <begin position="130"/>
        <end position="148"/>
    </location>
</feature>
<organism evidence="5 6">
    <name type="scientific">Drosophila pseudoobscura pseudoobscura</name>
    <name type="common">Fruit fly</name>
    <dbReference type="NCBI Taxonomy" id="46245"/>
    <lineage>
        <taxon>Eukaryota</taxon>
        <taxon>Metazoa</taxon>
        <taxon>Ecdysozoa</taxon>
        <taxon>Arthropoda</taxon>
        <taxon>Hexapoda</taxon>
        <taxon>Insecta</taxon>
        <taxon>Pterygota</taxon>
        <taxon>Neoptera</taxon>
        <taxon>Endopterygota</taxon>
        <taxon>Diptera</taxon>
        <taxon>Brachycera</taxon>
        <taxon>Muscomorpha</taxon>
        <taxon>Ephydroidea</taxon>
        <taxon>Drosophilidae</taxon>
        <taxon>Drosophila</taxon>
        <taxon>Sophophora</taxon>
    </lineage>
</organism>
<dbReference type="PROSITE" id="PS51031">
    <property type="entry name" value="BESS"/>
    <property type="match status" value="1"/>
</dbReference>
<accession>A0A6I8VKU1</accession>
<feature type="region of interest" description="Disordered" evidence="2">
    <location>
        <begin position="979"/>
        <end position="999"/>
    </location>
</feature>
<evidence type="ECO:0000313" key="6">
    <source>
        <dbReference type="RefSeq" id="XP_015043030.2"/>
    </source>
</evidence>
<feature type="region of interest" description="Disordered" evidence="2">
    <location>
        <begin position="100"/>
        <end position="330"/>
    </location>
</feature>
<feature type="region of interest" description="Disordered" evidence="2">
    <location>
        <begin position="704"/>
        <end position="732"/>
    </location>
</feature>
<dbReference type="PROSITE" id="PS51029">
    <property type="entry name" value="MADF"/>
    <property type="match status" value="1"/>
</dbReference>
<protein>
    <submittedName>
        <fullName evidence="6">Uncharacterized protein stwl isoform X1</fullName>
    </submittedName>
</protein>
<dbReference type="PANTHER" id="PTHR12243">
    <property type="entry name" value="MADF DOMAIN TRANSCRIPTION FACTOR"/>
    <property type="match status" value="1"/>
</dbReference>
<dbReference type="Pfam" id="PF10545">
    <property type="entry name" value="MADF_DNA_bdg"/>
    <property type="match status" value="1"/>
</dbReference>
<dbReference type="GO" id="GO:0006357">
    <property type="term" value="P:regulation of transcription by RNA polymerase II"/>
    <property type="evidence" value="ECO:0007669"/>
    <property type="project" value="TreeGrafter"/>
</dbReference>
<feature type="domain" description="MADF" evidence="3">
    <location>
        <begin position="9"/>
        <end position="97"/>
    </location>
</feature>
<dbReference type="RefSeq" id="XP_015043030.2">
    <property type="nucleotide sequence ID" value="XM_015187544.2"/>
</dbReference>
<feature type="compositionally biased region" description="Acidic residues" evidence="2">
    <location>
        <begin position="188"/>
        <end position="202"/>
    </location>
</feature>
<dbReference type="ExpressionAtlas" id="A0A6I8VKU1">
    <property type="expression patterns" value="baseline"/>
</dbReference>
<feature type="compositionally biased region" description="Basic and acidic residues" evidence="2">
    <location>
        <begin position="157"/>
        <end position="185"/>
    </location>
</feature>
<proteinExistence type="predicted"/>
<feature type="compositionally biased region" description="Acidic residues" evidence="2">
    <location>
        <begin position="101"/>
        <end position="111"/>
    </location>
</feature>
<dbReference type="InterPro" id="IPR039353">
    <property type="entry name" value="TF_Adf1"/>
</dbReference>
<feature type="compositionally biased region" description="Polar residues" evidence="2">
    <location>
        <begin position="116"/>
        <end position="129"/>
    </location>
</feature>
<feature type="domain" description="BESS" evidence="4">
    <location>
        <begin position="533"/>
        <end position="572"/>
    </location>
</feature>
<feature type="compositionally biased region" description="Low complexity" evidence="2">
    <location>
        <begin position="412"/>
        <end position="425"/>
    </location>
</feature>
<keyword evidence="5" id="KW-1185">Reference proteome</keyword>
<feature type="compositionally biased region" description="Acidic residues" evidence="2">
    <location>
        <begin position="989"/>
        <end position="999"/>
    </location>
</feature>
<gene>
    <name evidence="6" type="primary">stwl</name>
</gene>
<feature type="compositionally biased region" description="Polar residues" evidence="2">
    <location>
        <begin position="861"/>
        <end position="889"/>
    </location>
</feature>
<dbReference type="AlphaFoldDB" id="A0A6I8VKU1"/>
<feature type="compositionally biased region" description="Low complexity" evidence="2">
    <location>
        <begin position="903"/>
        <end position="918"/>
    </location>
</feature>
<evidence type="ECO:0000256" key="1">
    <source>
        <dbReference type="PROSITE-ProRule" id="PRU00371"/>
    </source>
</evidence>
<dbReference type="InParanoid" id="A0A6I8VKU1"/>
<dbReference type="Pfam" id="PF02944">
    <property type="entry name" value="BESS"/>
    <property type="match status" value="1"/>
</dbReference>
<sequence length="999" mass="107426">MCNNEPNLKLLQAVKKQATIYDRGNLNYRKWLPTNQSWVIVATEIGESVEKCRRRWRVLRNEYARWMNVDAQRRRAGSKRLPFQYAKDLSFLRQHLNVQEDIVDEDEDNESERDTSITGESTAVKNTQPLKEDDKPQDIAVNEKEPPKKQGSATDEAENKPSDSPKIKEEKSEEKDKGKKSKEPTDYVWEEEEGEPNSDNEEAAPTSPISTADETGKPTFFIKQTGEDNRLIIRKKNLHASDSKDPLEETMDDSAEESCGTGSDSLSGRRPRRTVRATGVGGVKQLPVKKVATEQRLTRQQRRKSMTLAAARSSITSPVKMTPVPKYLANRNQARTSTIVEATNEDAESNRPVDAGLAKAFALTRDDIFPRPKAPAPTAVSSQSQTGIIITRRSSIMGSPAATIKMRPAPTPDKTSTPVSSPSPSNQGSVKAPPAPPISIPVSVSLPFPKATPASTSNGISNNALLLTSSLPSSVTVTTLIAPTTSAVSSSGQVTASALPIMTATGVGPTVIPSFMTLKTRIERGMQTESPDIFSDEHFLEMVRPQMAEMNPRQKLLFKKKVFQSLMETFDDATAFPNSDEQQHFNINTPSGFEHVSDREMHLVRELVSMVCAAKQSGTISQPGPLPVVADTLRPAVRATTAAPAPTGQPRHLIQRVFKQCNGVNLVTSPEEKKIYRIVQANGKPSGVGAGVGIGVSVPTEQLRKNSADSNCSGTSVSRGTRAPPASPRRGTAVAATRPQNASAMNTLFGPNPQQVLPHKSGPLIKVREMPRRFSVCGSGGPILTLGTPPGNTNMISHNPQQNLNPMEAQMLKRRLMGAPAPGMVPPNQRPRYSGTVALGLGSGAAAAPHGNSILVRKSAGSVTASQKQPSPTGGSSAPQRLPQITSAKGNAFNDFVQPKPASSSGSGSSLSGVPSSPLKRSLVVANTKKTVPGMRIALADVLADPQEQEKRRTQRAKECTVTAATIAADDFSVLGGGIGLKREPRDSLEEDGDDILGM</sequence>
<feature type="compositionally biased region" description="Polar residues" evidence="2">
    <location>
        <begin position="708"/>
        <end position="719"/>
    </location>
</feature>
<dbReference type="InterPro" id="IPR004210">
    <property type="entry name" value="BESS_motif"/>
</dbReference>
<keyword evidence="1" id="KW-0539">Nucleus</keyword>
<name>A0A6I8VKU1_DROPS</name>
<evidence type="ECO:0000259" key="3">
    <source>
        <dbReference type="PROSITE" id="PS51029"/>
    </source>
</evidence>
<dbReference type="GO" id="GO:0005634">
    <property type="term" value="C:nucleus"/>
    <property type="evidence" value="ECO:0007669"/>
    <property type="project" value="UniProtKB-SubCell"/>
</dbReference>
<comment type="subcellular location">
    <subcellularLocation>
        <location evidence="1">Nucleus</location>
    </subcellularLocation>
</comment>
<dbReference type="GO" id="GO:0005667">
    <property type="term" value="C:transcription regulator complex"/>
    <property type="evidence" value="ECO:0007669"/>
    <property type="project" value="TreeGrafter"/>
</dbReference>
<dbReference type="SMART" id="SM00595">
    <property type="entry name" value="MADF"/>
    <property type="match status" value="1"/>
</dbReference>
<evidence type="ECO:0000313" key="5">
    <source>
        <dbReference type="Proteomes" id="UP000001819"/>
    </source>
</evidence>
<dbReference type="GO" id="GO:0003677">
    <property type="term" value="F:DNA binding"/>
    <property type="evidence" value="ECO:0007669"/>
    <property type="project" value="InterPro"/>
</dbReference>
<feature type="region of interest" description="Disordered" evidence="2">
    <location>
        <begin position="860"/>
        <end position="918"/>
    </location>
</feature>
<dbReference type="Proteomes" id="UP000001819">
    <property type="component" value="Chromosome X"/>
</dbReference>
<dbReference type="InterPro" id="IPR006578">
    <property type="entry name" value="MADF-dom"/>
</dbReference>
<feature type="region of interest" description="Disordered" evidence="2">
    <location>
        <begin position="399"/>
        <end position="436"/>
    </location>
</feature>
<dbReference type="FunCoup" id="A0A6I8VKU1">
    <property type="interactions" value="304"/>
</dbReference>
<reference evidence="6" key="1">
    <citation type="submission" date="2025-08" db="UniProtKB">
        <authorList>
            <consortium name="RefSeq"/>
        </authorList>
    </citation>
    <scope>IDENTIFICATION</scope>
    <source>
        <strain evidence="6">MV-25-SWS-2005</strain>
        <tissue evidence="6">Whole body</tissue>
    </source>
</reference>
<evidence type="ECO:0000259" key="4">
    <source>
        <dbReference type="PROSITE" id="PS51031"/>
    </source>
</evidence>
<evidence type="ECO:0000256" key="2">
    <source>
        <dbReference type="SAM" id="MobiDB-lite"/>
    </source>
</evidence>